<keyword evidence="5" id="KW-1185">Reference proteome</keyword>
<organism evidence="3 5">
    <name type="scientific">Acrasis kona</name>
    <dbReference type="NCBI Taxonomy" id="1008807"/>
    <lineage>
        <taxon>Eukaryota</taxon>
        <taxon>Discoba</taxon>
        <taxon>Heterolobosea</taxon>
        <taxon>Tetramitia</taxon>
        <taxon>Eutetramitia</taxon>
        <taxon>Acrasidae</taxon>
        <taxon>Acrasis</taxon>
    </lineage>
</organism>
<dbReference type="InterPro" id="IPR036533">
    <property type="entry name" value="BAG_dom_sf"/>
</dbReference>
<dbReference type="GO" id="GO:0051087">
    <property type="term" value="F:protein-folding chaperone binding"/>
    <property type="evidence" value="ECO:0007669"/>
    <property type="project" value="InterPro"/>
</dbReference>
<dbReference type="Gene3D" id="3.10.20.90">
    <property type="entry name" value="Phosphatidylinositol 3-kinase Catalytic Subunit, Chain A, domain 1"/>
    <property type="match status" value="1"/>
</dbReference>
<dbReference type="Gene3D" id="1.20.58.120">
    <property type="entry name" value="BAG domain"/>
    <property type="match status" value="1"/>
</dbReference>
<evidence type="ECO:0000259" key="2">
    <source>
        <dbReference type="PROSITE" id="PS51035"/>
    </source>
</evidence>
<dbReference type="InterPro" id="IPR003103">
    <property type="entry name" value="BAG_domain"/>
</dbReference>
<evidence type="ECO:0000313" key="3">
    <source>
        <dbReference type="EMBL" id="KAL0480675.1"/>
    </source>
</evidence>
<sequence>MSVQVQVNWLRGKTTLDIELNQNDTLKDLKQELMVRTNVRVDRMKLLGLKTAKNKTATHSDDTKMSEFLLTKGKVSIQLMGTPEKDVIEFNRERDMMFIIMQGEVEQLQKEIENEPENATTLKRCEEMLMQKLLQLDKMENLSTNARNDRKELIKHIQTVLDEIDKKKKVI</sequence>
<feature type="domain" description="BAG" evidence="2">
    <location>
        <begin position="101"/>
        <end position="168"/>
    </location>
</feature>
<dbReference type="Proteomes" id="UP001431209">
    <property type="component" value="Unassembled WGS sequence"/>
</dbReference>
<accession>A0AAW2YV61</accession>
<dbReference type="InterPro" id="IPR029071">
    <property type="entry name" value="Ubiquitin-like_domsf"/>
</dbReference>
<feature type="coiled-coil region" evidence="1">
    <location>
        <begin position="122"/>
        <end position="156"/>
    </location>
</feature>
<comment type="caution">
    <text evidence="3">The sequence shown here is derived from an EMBL/GenBank/DDBJ whole genome shotgun (WGS) entry which is preliminary data.</text>
</comment>
<dbReference type="EMBL" id="JAOPGA020001875">
    <property type="protein sequence ID" value="KAL0491846.1"/>
    <property type="molecule type" value="Genomic_DNA"/>
</dbReference>
<dbReference type="Pfam" id="PF02179">
    <property type="entry name" value="BAG"/>
    <property type="match status" value="1"/>
</dbReference>
<gene>
    <name evidence="4" type="ORF">AKO1_000565</name>
    <name evidence="3" type="ORF">AKO1_006875</name>
</gene>
<dbReference type="SUPFAM" id="SSF54236">
    <property type="entry name" value="Ubiquitin-like"/>
    <property type="match status" value="1"/>
</dbReference>
<evidence type="ECO:0000313" key="4">
    <source>
        <dbReference type="EMBL" id="KAL0491846.1"/>
    </source>
</evidence>
<dbReference type="PROSITE" id="PS51035">
    <property type="entry name" value="BAG"/>
    <property type="match status" value="1"/>
</dbReference>
<dbReference type="EMBL" id="JAOPGA020000682">
    <property type="protein sequence ID" value="KAL0480675.1"/>
    <property type="molecule type" value="Genomic_DNA"/>
</dbReference>
<reference evidence="3 5" key="1">
    <citation type="submission" date="2024-03" db="EMBL/GenBank/DDBJ databases">
        <title>The Acrasis kona genome and developmental transcriptomes reveal deep origins of eukaryotic multicellular pathways.</title>
        <authorList>
            <person name="Sheikh S."/>
            <person name="Fu C.-J."/>
            <person name="Brown M.W."/>
            <person name="Baldauf S.L."/>
        </authorList>
    </citation>
    <scope>NUCLEOTIDE SEQUENCE [LARGE SCALE GENOMIC DNA]</scope>
    <source>
        <strain evidence="3 5">ATCC MYA-3509</strain>
    </source>
</reference>
<name>A0AAW2YV61_9EUKA</name>
<proteinExistence type="predicted"/>
<evidence type="ECO:0000256" key="1">
    <source>
        <dbReference type="SAM" id="Coils"/>
    </source>
</evidence>
<dbReference type="SUPFAM" id="SSF63491">
    <property type="entry name" value="BAG domain"/>
    <property type="match status" value="1"/>
</dbReference>
<evidence type="ECO:0000313" key="5">
    <source>
        <dbReference type="Proteomes" id="UP001431209"/>
    </source>
</evidence>
<protein>
    <submittedName>
        <fullName evidence="3">UBLCP1</fullName>
    </submittedName>
</protein>
<dbReference type="AlphaFoldDB" id="A0AAW2YV61"/>
<keyword evidence="1" id="KW-0175">Coiled coil</keyword>